<evidence type="ECO:0008006" key="4">
    <source>
        <dbReference type="Google" id="ProtNLM"/>
    </source>
</evidence>
<evidence type="ECO:0000256" key="1">
    <source>
        <dbReference type="SAM" id="MobiDB-lite"/>
    </source>
</evidence>
<feature type="compositionally biased region" description="Polar residues" evidence="1">
    <location>
        <begin position="98"/>
        <end position="127"/>
    </location>
</feature>
<feature type="compositionally biased region" description="Basic residues" evidence="1">
    <location>
        <begin position="136"/>
        <end position="146"/>
    </location>
</feature>
<reference evidence="2" key="1">
    <citation type="submission" date="2023-03" db="EMBL/GenBank/DDBJ databases">
        <title>Massive genome expansion in bonnet fungi (Mycena s.s.) driven by repeated elements and novel gene families across ecological guilds.</title>
        <authorList>
            <consortium name="Lawrence Berkeley National Laboratory"/>
            <person name="Harder C.B."/>
            <person name="Miyauchi S."/>
            <person name="Viragh M."/>
            <person name="Kuo A."/>
            <person name="Thoen E."/>
            <person name="Andreopoulos B."/>
            <person name="Lu D."/>
            <person name="Skrede I."/>
            <person name="Drula E."/>
            <person name="Henrissat B."/>
            <person name="Morin E."/>
            <person name="Kohler A."/>
            <person name="Barry K."/>
            <person name="LaButti K."/>
            <person name="Morin E."/>
            <person name="Salamov A."/>
            <person name="Lipzen A."/>
            <person name="Mereny Z."/>
            <person name="Hegedus B."/>
            <person name="Baldrian P."/>
            <person name="Stursova M."/>
            <person name="Weitz H."/>
            <person name="Taylor A."/>
            <person name="Grigoriev I.V."/>
            <person name="Nagy L.G."/>
            <person name="Martin F."/>
            <person name="Kauserud H."/>
        </authorList>
    </citation>
    <scope>NUCLEOTIDE SEQUENCE</scope>
    <source>
        <strain evidence="2">CBHHK182m</strain>
    </source>
</reference>
<evidence type="ECO:0000313" key="2">
    <source>
        <dbReference type="EMBL" id="KAJ7721383.1"/>
    </source>
</evidence>
<comment type="caution">
    <text evidence="2">The sequence shown here is derived from an EMBL/GenBank/DDBJ whole genome shotgun (WGS) entry which is preliminary data.</text>
</comment>
<feature type="compositionally biased region" description="Acidic residues" evidence="1">
    <location>
        <begin position="282"/>
        <end position="301"/>
    </location>
</feature>
<organism evidence="2 3">
    <name type="scientific">Mycena metata</name>
    <dbReference type="NCBI Taxonomy" id="1033252"/>
    <lineage>
        <taxon>Eukaryota</taxon>
        <taxon>Fungi</taxon>
        <taxon>Dikarya</taxon>
        <taxon>Basidiomycota</taxon>
        <taxon>Agaricomycotina</taxon>
        <taxon>Agaricomycetes</taxon>
        <taxon>Agaricomycetidae</taxon>
        <taxon>Agaricales</taxon>
        <taxon>Marasmiineae</taxon>
        <taxon>Mycenaceae</taxon>
        <taxon>Mycena</taxon>
    </lineage>
</organism>
<protein>
    <recommendedName>
        <fullName evidence="4">AT hook domain-containing protein</fullName>
    </recommendedName>
</protein>
<feature type="compositionally biased region" description="Low complexity" evidence="1">
    <location>
        <begin position="236"/>
        <end position="247"/>
    </location>
</feature>
<dbReference type="PRINTS" id="PR00929">
    <property type="entry name" value="ATHOOK"/>
</dbReference>
<dbReference type="Proteomes" id="UP001215598">
    <property type="component" value="Unassembled WGS sequence"/>
</dbReference>
<keyword evidence="3" id="KW-1185">Reference proteome</keyword>
<feature type="region of interest" description="Disordered" evidence="1">
    <location>
        <begin position="98"/>
        <end position="346"/>
    </location>
</feature>
<proteinExistence type="predicted"/>
<evidence type="ECO:0000313" key="3">
    <source>
        <dbReference type="Proteomes" id="UP001215598"/>
    </source>
</evidence>
<dbReference type="SMART" id="SM00384">
    <property type="entry name" value="AT_hook"/>
    <property type="match status" value="3"/>
</dbReference>
<dbReference type="EMBL" id="JARKIB010000230">
    <property type="protein sequence ID" value="KAJ7721383.1"/>
    <property type="molecule type" value="Genomic_DNA"/>
</dbReference>
<accession>A0AAD7HJQ9</accession>
<dbReference type="InterPro" id="IPR017956">
    <property type="entry name" value="AT_hook_DNA-bd_motif"/>
</dbReference>
<name>A0AAD7HJQ9_9AGAR</name>
<dbReference type="GO" id="GO:0003677">
    <property type="term" value="F:DNA binding"/>
    <property type="evidence" value="ECO:0007669"/>
    <property type="project" value="InterPro"/>
</dbReference>
<gene>
    <name evidence="2" type="ORF">B0H16DRAFT_1699665</name>
</gene>
<feature type="compositionally biased region" description="Polar residues" evidence="1">
    <location>
        <begin position="225"/>
        <end position="235"/>
    </location>
</feature>
<dbReference type="AlphaFoldDB" id="A0AAD7HJQ9"/>
<sequence length="346" mass="37000">MCGNCVESTRERAPSGAWTGRGKKKLGSILVAVEDTGTGYWRSLNISFTSAHNLPTPTLWYPCFATQFLAPSSANRASLESAKLFSQCDLEVPLDQEQQVEMSQEANTSSFPSENHENPNGLNSFVSPSEPEKRGPGRPKGSRNKPKPSDASSSTPKPRGRPRGTGSKQKAALLGEPIPKRPVGRPAKNPPAGPMSVRFRSDGERLMVRGMPAPPPRQFRGAEAANTSHSAPNDGSNPISSSIPRSSAPREHQLIPDGESVTNIDVPDEEDDDYSGLLNDGVGDDDGIEPPSAVDDDDPDQTDPGSLAEEEDSESTSPRVKPNGTARPLPAWLQGPFDKGWTSSPL</sequence>